<evidence type="ECO:0000256" key="3">
    <source>
        <dbReference type="ARBA" id="ARBA00022729"/>
    </source>
</evidence>
<evidence type="ECO:0000256" key="2">
    <source>
        <dbReference type="ARBA" id="ARBA00022670"/>
    </source>
</evidence>
<protein>
    <recommendedName>
        <fullName evidence="8">Prolylcarboxypeptidase</fullName>
    </recommendedName>
</protein>
<reference evidence="6" key="2">
    <citation type="submission" date="2020-05" db="UniProtKB">
        <authorList>
            <consortium name="EnsemblMetazoa"/>
        </authorList>
    </citation>
    <scope>IDENTIFICATION</scope>
    <source>
        <strain evidence="6">Indian</strain>
    </source>
</reference>
<proteinExistence type="inferred from homology"/>
<dbReference type="STRING" id="30069.A0A182YID1"/>
<keyword evidence="5" id="KW-0325">Glycoprotein</keyword>
<dbReference type="VEuPathDB" id="VectorBase:ASTE005280"/>
<dbReference type="PANTHER" id="PTHR11010:SF5">
    <property type="entry name" value="RE36938P-RELATED"/>
    <property type="match status" value="1"/>
</dbReference>
<reference evidence="7" key="1">
    <citation type="journal article" date="2014" name="Genome Biol.">
        <title>Genome analysis of a major urban malaria vector mosquito, Anopheles stephensi.</title>
        <authorList>
            <person name="Jiang X."/>
            <person name="Peery A."/>
            <person name="Hall A.B."/>
            <person name="Sharma A."/>
            <person name="Chen X.G."/>
            <person name="Waterhouse R.M."/>
            <person name="Komissarov A."/>
            <person name="Riehle M.M."/>
            <person name="Shouche Y."/>
            <person name="Sharakhova M.V."/>
            <person name="Lawson D."/>
            <person name="Pakpour N."/>
            <person name="Arensburger P."/>
            <person name="Davidson V.L."/>
            <person name="Eiglmeier K."/>
            <person name="Emrich S."/>
            <person name="George P."/>
            <person name="Kennedy R.C."/>
            <person name="Mane S.P."/>
            <person name="Maslen G."/>
            <person name="Oringanje C."/>
            <person name="Qi Y."/>
            <person name="Settlage R."/>
            <person name="Tojo M."/>
            <person name="Tubio J.M."/>
            <person name="Unger M.F."/>
            <person name="Wang B."/>
            <person name="Vernick K.D."/>
            <person name="Ribeiro J.M."/>
            <person name="James A.A."/>
            <person name="Michel K."/>
            <person name="Riehle M.A."/>
            <person name="Luckhart S."/>
            <person name="Sharakhov I.V."/>
            <person name="Tu Z."/>
        </authorList>
    </citation>
    <scope>NUCLEOTIDE SEQUENCE [LARGE SCALE GENOMIC DNA]</scope>
    <source>
        <strain evidence="7">Indian</strain>
    </source>
</reference>
<name>A0A182YID1_ANOST</name>
<sequence length="986" mass="110580">MKFAVVFLLLATCGVALSAKLSDSSKAALTPSLLSRYRSTVPKSNPSGRNANITVDFFTTEVDHFNNQDLATWSNRYMVSMDHFVEGGPLLIFLTGDIPLDESLIDESTLINEMARDLGGAVFALETRFYGESQPVGDLNVESLRLLNTEQILADVADFVLHLRRTVIGNPFAHALVAGTGLGGGLATWFRIRYPHLADAAWSSSGYLRAVYDFQEFSFGWAETAIEAGSQECYNRIFIAFHVAQNLFDAGFGEVLYKKLNLCTPVDADDRIEVAYFFSVLMTSIELYTLRNGNVDEFKTVCDDITGENFATSLDAFASWFNTKFVEDDGCIIVSFDQFIESLGETSVSAEISLAGERQFLYQQCTEYGWFITTDSDLQPFGERVQMELYYEMCRRVFGEWVTPELMFRSTERTNDRFGGSTPNVMQVHFTNGAFDPWRYASIVSDLNVYALADVIPGELAGADLRAISEENDSQQLIEVKRRLKELVLPLALVLFVAFGVDSSPSQGVLAGSKSARILGALQRHLVRPAIPQDFVPRNPNTTGARFRTKIDHFNPQNRDTFEFSYFSNDEFYRPGGPIFIFVGGNFALTTYYIEHGLLYDTAARDGAWLFTNEHRYYGTSTPVPDYSTENLRFLKSEQALMDLIEWIDHLRNNVVRDPNARVILMGTGYAGALATWARQRFPSIIDGAWGAGATVLASFDFQEHAGDIGQIIRRFGGNECYNLIWVAFRTAQYLIDAGREETVTTLLNTCEPIEQGNLLDVETLFFHLKLAIQEAMLAVQTTDKIRDVCESMVNSTEETALQDLAAWLNVYYANLNCNPFDFDTNMEAGQVLQPGAPENAILGWRQTQYQACTEFGWFRTTDLDEQPFGDRVTMHFFLSACRALFGEWVTDAVIYDGVRLTNLHYGGQDPRSTNVLFTNGELDPNRLVSITSYINPLSYAYVVPNEFLYSEIYSISEEDSSELATIKISIQQYIALWQGAGLVPA</sequence>
<evidence type="ECO:0000313" key="6">
    <source>
        <dbReference type="EnsemblMetazoa" id="ASTEI08215-PA"/>
    </source>
</evidence>
<evidence type="ECO:0000256" key="1">
    <source>
        <dbReference type="ARBA" id="ARBA00011079"/>
    </source>
</evidence>
<dbReference type="GO" id="GO:0070008">
    <property type="term" value="F:serine-type exopeptidase activity"/>
    <property type="evidence" value="ECO:0007669"/>
    <property type="project" value="InterPro"/>
</dbReference>
<evidence type="ECO:0000256" key="5">
    <source>
        <dbReference type="ARBA" id="ARBA00023180"/>
    </source>
</evidence>
<accession>A0A182YID1</accession>
<dbReference type="InterPro" id="IPR029058">
    <property type="entry name" value="AB_hydrolase_fold"/>
</dbReference>
<dbReference type="Gene3D" id="3.40.50.1820">
    <property type="entry name" value="alpha/beta hydrolase"/>
    <property type="match status" value="2"/>
</dbReference>
<organism evidence="6 7">
    <name type="scientific">Anopheles stephensi</name>
    <name type="common">Indo-Pakistan malaria mosquito</name>
    <dbReference type="NCBI Taxonomy" id="30069"/>
    <lineage>
        <taxon>Eukaryota</taxon>
        <taxon>Metazoa</taxon>
        <taxon>Ecdysozoa</taxon>
        <taxon>Arthropoda</taxon>
        <taxon>Hexapoda</taxon>
        <taxon>Insecta</taxon>
        <taxon>Pterygota</taxon>
        <taxon>Neoptera</taxon>
        <taxon>Endopterygota</taxon>
        <taxon>Diptera</taxon>
        <taxon>Nematocera</taxon>
        <taxon>Culicoidea</taxon>
        <taxon>Culicidae</taxon>
        <taxon>Anophelinae</taxon>
        <taxon>Anopheles</taxon>
    </lineage>
</organism>
<dbReference type="InterPro" id="IPR042269">
    <property type="entry name" value="Ser_carbopepase_S28_SKS"/>
</dbReference>
<keyword evidence="4" id="KW-0378">Hydrolase</keyword>
<dbReference type="VEuPathDB" id="VectorBase:ASTEI08215"/>
<dbReference type="Gene3D" id="1.20.120.980">
    <property type="entry name" value="Serine carboxypeptidase S28, SKS domain"/>
    <property type="match status" value="2"/>
</dbReference>
<dbReference type="GO" id="GO:0006508">
    <property type="term" value="P:proteolysis"/>
    <property type="evidence" value="ECO:0007669"/>
    <property type="project" value="UniProtKB-KW"/>
</dbReference>
<dbReference type="GO" id="GO:0008239">
    <property type="term" value="F:dipeptidyl-peptidase activity"/>
    <property type="evidence" value="ECO:0007669"/>
    <property type="project" value="TreeGrafter"/>
</dbReference>
<evidence type="ECO:0000256" key="4">
    <source>
        <dbReference type="ARBA" id="ARBA00022801"/>
    </source>
</evidence>
<dbReference type="SUPFAM" id="SSF53474">
    <property type="entry name" value="alpha/beta-Hydrolases"/>
    <property type="match status" value="2"/>
</dbReference>
<comment type="similarity">
    <text evidence="1">Belongs to the peptidase S28 family.</text>
</comment>
<dbReference type="VEuPathDB" id="VectorBase:ASTEI20_043999"/>
<dbReference type="InterPro" id="IPR008758">
    <property type="entry name" value="Peptidase_S28"/>
</dbReference>
<evidence type="ECO:0008006" key="8">
    <source>
        <dbReference type="Google" id="ProtNLM"/>
    </source>
</evidence>
<keyword evidence="7" id="KW-1185">Reference proteome</keyword>
<dbReference type="Pfam" id="PF05577">
    <property type="entry name" value="Peptidase_S28"/>
    <property type="match status" value="2"/>
</dbReference>
<dbReference type="EnsemblMetazoa" id="ASTEI08215-RA">
    <property type="protein sequence ID" value="ASTEI08215-PA"/>
    <property type="gene ID" value="ASTEI08215"/>
</dbReference>
<keyword evidence="3" id="KW-0732">Signal</keyword>
<evidence type="ECO:0000313" key="7">
    <source>
        <dbReference type="Proteomes" id="UP000076408"/>
    </source>
</evidence>
<dbReference type="Proteomes" id="UP000076408">
    <property type="component" value="Unassembled WGS sequence"/>
</dbReference>
<keyword evidence="2" id="KW-0645">Protease</keyword>
<dbReference type="VEuPathDB" id="VectorBase:ASTE005282"/>
<dbReference type="PANTHER" id="PTHR11010">
    <property type="entry name" value="PROTEASE S28 PRO-X CARBOXYPEPTIDASE-RELATED"/>
    <property type="match status" value="1"/>
</dbReference>
<dbReference type="VEuPathDB" id="VectorBase:ASTEI20_041385"/>
<dbReference type="OMA" id="PSVVWYL"/>
<dbReference type="AlphaFoldDB" id="A0A182YID1"/>